<comment type="caution">
    <text evidence="1">The sequence shown here is derived from an EMBL/GenBank/DDBJ whole genome shotgun (WGS) entry which is preliminary data.</text>
</comment>
<reference evidence="2" key="1">
    <citation type="journal article" date="2019" name="Int. J. Syst. Evol. Microbiol.">
        <title>The Global Catalogue of Microorganisms (GCM) 10K type strain sequencing project: providing services to taxonomists for standard genome sequencing and annotation.</title>
        <authorList>
            <consortium name="The Broad Institute Genomics Platform"/>
            <consortium name="The Broad Institute Genome Sequencing Center for Infectious Disease"/>
            <person name="Wu L."/>
            <person name="Ma J."/>
        </authorList>
    </citation>
    <scope>NUCLEOTIDE SEQUENCE [LARGE SCALE GENOMIC DNA]</scope>
    <source>
        <strain evidence="2">JCM 6305</strain>
    </source>
</reference>
<organism evidence="1 2">
    <name type="scientific">Streptomyces macrosporus</name>
    <dbReference type="NCBI Taxonomy" id="44032"/>
    <lineage>
        <taxon>Bacteria</taxon>
        <taxon>Bacillati</taxon>
        <taxon>Actinomycetota</taxon>
        <taxon>Actinomycetes</taxon>
        <taxon>Kitasatosporales</taxon>
        <taxon>Streptomycetaceae</taxon>
        <taxon>Streptomyces</taxon>
    </lineage>
</organism>
<evidence type="ECO:0000313" key="1">
    <source>
        <dbReference type="EMBL" id="GAA2457468.1"/>
    </source>
</evidence>
<proteinExistence type="predicted"/>
<sequence length="309" mass="33363">MARTATSGGVGAMEYEFLFVVEGVSAEDDDAAGIVFEEFDGLLATARGRRLLTVSESGDNPVDAAHRLVARLRAALPAMRLVRLDPELVGVADIAERTGRSRQNVAQWVNGERQAGTERPFPEPEGTVGRSLVWRWAEVNRWLEHIGASDGVARPSREDSLIIDLMLRQWQAQLDDGMPLLKVVAASDDRAEDRGALMKQVEELVRRPESMRQVAALPRNEPHRLVIVCAVLLDRLEHVLHRLGPHDVSGVLAVRTGEGTIHLTSIASVPLPGTVPITGFGLTGEATVGDLVLLQANGTVAPTTPLALA</sequence>
<gene>
    <name evidence="1" type="ORF">GCM10010405_46960</name>
</gene>
<dbReference type="EMBL" id="BAAASZ010000031">
    <property type="protein sequence ID" value="GAA2457468.1"/>
    <property type="molecule type" value="Genomic_DNA"/>
</dbReference>
<name>A0ABP5XJ30_9ACTN</name>
<accession>A0ABP5XJ30</accession>
<evidence type="ECO:0008006" key="3">
    <source>
        <dbReference type="Google" id="ProtNLM"/>
    </source>
</evidence>
<keyword evidence="2" id="KW-1185">Reference proteome</keyword>
<evidence type="ECO:0000313" key="2">
    <source>
        <dbReference type="Proteomes" id="UP001501638"/>
    </source>
</evidence>
<dbReference type="Proteomes" id="UP001501638">
    <property type="component" value="Unassembled WGS sequence"/>
</dbReference>
<protein>
    <recommendedName>
        <fullName evidence="3">DNA-binding protein</fullName>
    </recommendedName>
</protein>